<feature type="domain" description="O-antigen ligase-related" evidence="6">
    <location>
        <begin position="199"/>
        <end position="325"/>
    </location>
</feature>
<reference evidence="7 8" key="1">
    <citation type="submission" date="2022-06" db="EMBL/GenBank/DDBJ databases">
        <authorList>
            <person name="Jeon C.O."/>
        </authorList>
    </citation>
    <scope>NUCLEOTIDE SEQUENCE [LARGE SCALE GENOMIC DNA]</scope>
    <source>
        <strain evidence="7 8">KCTC 13943</strain>
    </source>
</reference>
<keyword evidence="4 5" id="KW-0472">Membrane</keyword>
<evidence type="ECO:0000256" key="1">
    <source>
        <dbReference type="ARBA" id="ARBA00004141"/>
    </source>
</evidence>
<dbReference type="GO" id="GO:0016874">
    <property type="term" value="F:ligase activity"/>
    <property type="evidence" value="ECO:0007669"/>
    <property type="project" value="UniProtKB-KW"/>
</dbReference>
<feature type="transmembrane region" description="Helical" evidence="5">
    <location>
        <begin position="197"/>
        <end position="229"/>
    </location>
</feature>
<feature type="transmembrane region" description="Helical" evidence="5">
    <location>
        <begin position="20"/>
        <end position="44"/>
    </location>
</feature>
<feature type="transmembrane region" description="Helical" evidence="5">
    <location>
        <begin position="113"/>
        <end position="134"/>
    </location>
</feature>
<protein>
    <submittedName>
        <fullName evidence="7">O-antigen ligase family protein</fullName>
    </submittedName>
</protein>
<name>A0ABT0W8B6_9BACI</name>
<keyword evidence="8" id="KW-1185">Reference proteome</keyword>
<proteinExistence type="predicted"/>
<dbReference type="Proteomes" id="UP001523262">
    <property type="component" value="Unassembled WGS sequence"/>
</dbReference>
<dbReference type="InterPro" id="IPR007016">
    <property type="entry name" value="O-antigen_ligase-rel_domated"/>
</dbReference>
<dbReference type="PANTHER" id="PTHR37422">
    <property type="entry name" value="TEICHURONIC ACID BIOSYNTHESIS PROTEIN TUAE"/>
    <property type="match status" value="1"/>
</dbReference>
<dbReference type="Pfam" id="PF04932">
    <property type="entry name" value="Wzy_C"/>
    <property type="match status" value="1"/>
</dbReference>
<evidence type="ECO:0000313" key="8">
    <source>
        <dbReference type="Proteomes" id="UP001523262"/>
    </source>
</evidence>
<feature type="transmembrane region" description="Helical" evidence="5">
    <location>
        <begin position="308"/>
        <end position="331"/>
    </location>
</feature>
<evidence type="ECO:0000313" key="7">
    <source>
        <dbReference type="EMBL" id="MCM2532575.1"/>
    </source>
</evidence>
<evidence type="ECO:0000256" key="5">
    <source>
        <dbReference type="SAM" id="Phobius"/>
    </source>
</evidence>
<sequence length="437" mass="49991">MMRLLLQIRSRFLFIEDWTVEAGVLLIFLLPPVGILWLFVVGWSQIQRIINNSLKFPLTVMTFFFLCLMVSTIGAALTAKKIEYGLVLAMLLGYFGLYLRAKERCRFPLFNAYQRAVIVGGCYSVLSSFLPISLRAHPIWGLLLGTKWLGGNPLDQRLVGSEYNPNFASFLLLLSFSLVLSKLLRQKKISGYFKKRDWFLVFLLGYGIVATESRACIATMILIFILFLFRYKRKVGLWVSGVVVFLLPLLLRIIPRSNLIDYSTSVREEIWLNSIRIWEQHPLFGTTPLGFQEAYSVYGGGVPHAHNILLAFFSEYGTIGGFAFVILLLWTGLKYLFVIKCPSDHKKMMDSFILSLPILFFTGLLDHPLSSPQTALVVIPLLSFWDRYTDSLPILDHVAEISSKYLFNTAHPVEYQPFTNMWANNKEKKTKPAKHKE</sequence>
<evidence type="ECO:0000256" key="3">
    <source>
        <dbReference type="ARBA" id="ARBA00022989"/>
    </source>
</evidence>
<keyword evidence="3 5" id="KW-1133">Transmembrane helix</keyword>
<feature type="transmembrane region" description="Helical" evidence="5">
    <location>
        <begin position="235"/>
        <end position="254"/>
    </location>
</feature>
<feature type="transmembrane region" description="Helical" evidence="5">
    <location>
        <begin position="56"/>
        <end position="78"/>
    </location>
</feature>
<feature type="transmembrane region" description="Helical" evidence="5">
    <location>
        <begin position="84"/>
        <end position="101"/>
    </location>
</feature>
<gene>
    <name evidence="7" type="ORF">NDK43_09490</name>
</gene>
<keyword evidence="7" id="KW-0436">Ligase</keyword>
<comment type="caution">
    <text evidence="7">The sequence shown here is derived from an EMBL/GenBank/DDBJ whole genome shotgun (WGS) entry which is preliminary data.</text>
</comment>
<organism evidence="7 8">
    <name type="scientific">Neobacillus pocheonensis</name>
    <dbReference type="NCBI Taxonomy" id="363869"/>
    <lineage>
        <taxon>Bacteria</taxon>
        <taxon>Bacillati</taxon>
        <taxon>Bacillota</taxon>
        <taxon>Bacilli</taxon>
        <taxon>Bacillales</taxon>
        <taxon>Bacillaceae</taxon>
        <taxon>Neobacillus</taxon>
    </lineage>
</organism>
<accession>A0ABT0W8B6</accession>
<dbReference type="PANTHER" id="PTHR37422:SF13">
    <property type="entry name" value="LIPOPOLYSACCHARIDE BIOSYNTHESIS PROTEIN PA4999-RELATED"/>
    <property type="match status" value="1"/>
</dbReference>
<evidence type="ECO:0000259" key="6">
    <source>
        <dbReference type="Pfam" id="PF04932"/>
    </source>
</evidence>
<evidence type="ECO:0000256" key="2">
    <source>
        <dbReference type="ARBA" id="ARBA00022692"/>
    </source>
</evidence>
<evidence type="ECO:0000256" key="4">
    <source>
        <dbReference type="ARBA" id="ARBA00023136"/>
    </source>
</evidence>
<keyword evidence="2 5" id="KW-0812">Transmembrane</keyword>
<dbReference type="EMBL" id="JAMQCR010000001">
    <property type="protein sequence ID" value="MCM2532575.1"/>
    <property type="molecule type" value="Genomic_DNA"/>
</dbReference>
<comment type="subcellular location">
    <subcellularLocation>
        <location evidence="1">Membrane</location>
        <topology evidence="1">Multi-pass membrane protein</topology>
    </subcellularLocation>
</comment>
<dbReference type="InterPro" id="IPR051533">
    <property type="entry name" value="WaaL-like"/>
</dbReference>